<evidence type="ECO:0000256" key="2">
    <source>
        <dbReference type="ARBA" id="ARBA00022737"/>
    </source>
</evidence>
<dbReference type="SUPFAM" id="SSF51161">
    <property type="entry name" value="Trimeric LpxA-like enzymes"/>
    <property type="match status" value="1"/>
</dbReference>
<gene>
    <name evidence="4" type="ORF">U27_03849</name>
</gene>
<evidence type="ECO:0000313" key="5">
    <source>
        <dbReference type="Proteomes" id="UP000030661"/>
    </source>
</evidence>
<dbReference type="HOGENOM" id="CLU_081811_3_0_0"/>
<keyword evidence="5" id="KW-1185">Reference proteome</keyword>
<dbReference type="Pfam" id="PF00132">
    <property type="entry name" value="Hexapep"/>
    <property type="match status" value="2"/>
</dbReference>
<dbReference type="CDD" id="cd03360">
    <property type="entry name" value="LbH_AT_putative"/>
    <property type="match status" value="1"/>
</dbReference>
<dbReference type="STRING" id="1499967.U27_03849"/>
<dbReference type="eggNOG" id="COG1043">
    <property type="taxonomic scope" value="Bacteria"/>
</dbReference>
<dbReference type="PANTHER" id="PTHR43300:SF4">
    <property type="entry name" value="ACYL-[ACYL-CARRIER-PROTEIN]--UDP-N-ACETYLGLUCOSAMINE O-ACYLTRANSFERASE"/>
    <property type="match status" value="1"/>
</dbReference>
<dbReference type="InterPro" id="IPR018357">
    <property type="entry name" value="Hexapep_transf_CS"/>
</dbReference>
<dbReference type="InterPro" id="IPR050179">
    <property type="entry name" value="Trans_hexapeptide_repeat"/>
</dbReference>
<dbReference type="AlphaFoldDB" id="A0A081BX30"/>
<name>A0A081BX30_VECG1</name>
<dbReference type="Proteomes" id="UP000030661">
    <property type="component" value="Unassembled WGS sequence"/>
</dbReference>
<dbReference type="EMBL" id="DF820465">
    <property type="protein sequence ID" value="GAK56885.1"/>
    <property type="molecule type" value="Genomic_DNA"/>
</dbReference>
<proteinExistence type="predicted"/>
<reference evidence="4" key="1">
    <citation type="journal article" date="2015" name="PeerJ">
        <title>First genomic representation of candidate bacterial phylum KSB3 points to enhanced environmental sensing as a trigger of wastewater bulking.</title>
        <authorList>
            <person name="Sekiguchi Y."/>
            <person name="Ohashi A."/>
            <person name="Parks D.H."/>
            <person name="Yamauchi T."/>
            <person name="Tyson G.W."/>
            <person name="Hugenholtz P."/>
        </authorList>
    </citation>
    <scope>NUCLEOTIDE SEQUENCE [LARGE SCALE GENOMIC DNA]</scope>
</reference>
<dbReference type="InterPro" id="IPR011004">
    <property type="entry name" value="Trimer_LpxA-like_sf"/>
</dbReference>
<dbReference type="GO" id="GO:0016740">
    <property type="term" value="F:transferase activity"/>
    <property type="evidence" value="ECO:0007669"/>
    <property type="project" value="UniProtKB-KW"/>
</dbReference>
<feature type="binding site" evidence="3">
    <location>
        <position position="71"/>
    </location>
    <ligand>
        <name>substrate</name>
    </ligand>
</feature>
<dbReference type="NCBIfam" id="TIGR03570">
    <property type="entry name" value="NeuD_NnaD"/>
    <property type="match status" value="1"/>
</dbReference>
<dbReference type="InterPro" id="IPR020019">
    <property type="entry name" value="AcTrfase_PglD-like"/>
</dbReference>
<dbReference type="InterPro" id="IPR001451">
    <property type="entry name" value="Hexapep"/>
</dbReference>
<dbReference type="PANTHER" id="PTHR43300">
    <property type="entry name" value="ACETYLTRANSFERASE"/>
    <property type="match status" value="1"/>
</dbReference>
<evidence type="ECO:0000256" key="1">
    <source>
        <dbReference type="ARBA" id="ARBA00022679"/>
    </source>
</evidence>
<evidence type="ECO:0000313" key="4">
    <source>
        <dbReference type="EMBL" id="GAK56885.1"/>
    </source>
</evidence>
<evidence type="ECO:0000256" key="3">
    <source>
        <dbReference type="PIRSR" id="PIRSR620019-2"/>
    </source>
</evidence>
<protein>
    <submittedName>
        <fullName evidence="4">UDP-3-O-(3-hydroxymyristoyl)-like protein</fullName>
    </submittedName>
</protein>
<dbReference type="Gene3D" id="2.160.10.10">
    <property type="entry name" value="Hexapeptide repeat proteins"/>
    <property type="match status" value="1"/>
</dbReference>
<accession>A0A081BX30</accession>
<organism evidence="4">
    <name type="scientific">Vecturithrix granuli</name>
    <dbReference type="NCBI Taxonomy" id="1499967"/>
    <lineage>
        <taxon>Bacteria</taxon>
        <taxon>Candidatus Moduliflexota</taxon>
        <taxon>Candidatus Vecturitrichia</taxon>
        <taxon>Candidatus Vecturitrichales</taxon>
        <taxon>Candidatus Vecturitrichaceae</taxon>
        <taxon>Candidatus Vecturithrix</taxon>
    </lineage>
</organism>
<dbReference type="PROSITE" id="PS00101">
    <property type="entry name" value="HEXAPEP_TRANSFERASES"/>
    <property type="match status" value="1"/>
</dbReference>
<sequence>MNKKVVIFGVSTLARLAYVYLTEDSPYEVTAFTVHEDYLKEKKLFELDLVPFERIEEIYPPEHFAMFVAIGYKRVNKARAEIYNLCKRKGYELISYISSKASYCKHLAIGDNCFIMANTVIQPFAEIENDVIIWSGNIGYNSYIREHCYIAPHAVVAGKVNVGQYSFVGANATIREGVTIAPECVIGAGALIVNDTRTGEVYPGQKASVSIHTSSDLKSFQ</sequence>
<keyword evidence="1" id="KW-0808">Transferase</keyword>
<keyword evidence="2" id="KW-0677">Repeat</keyword>